<feature type="signal peptide" evidence="1">
    <location>
        <begin position="1"/>
        <end position="33"/>
    </location>
</feature>
<comment type="caution">
    <text evidence="2">The sequence shown here is derived from an EMBL/GenBank/DDBJ whole genome shotgun (WGS) entry which is preliminary data.</text>
</comment>
<dbReference type="PROSITE" id="PS51257">
    <property type="entry name" value="PROKAR_LIPOPROTEIN"/>
    <property type="match status" value="1"/>
</dbReference>
<accession>A0A562B7F7</accession>
<feature type="chain" id="PRO_5021994465" description="Lipoprotein" evidence="1">
    <location>
        <begin position="34"/>
        <end position="145"/>
    </location>
</feature>
<name>A0A562B7F7_9BURK</name>
<evidence type="ECO:0000256" key="1">
    <source>
        <dbReference type="SAM" id="SignalP"/>
    </source>
</evidence>
<proteinExistence type="predicted"/>
<evidence type="ECO:0008006" key="4">
    <source>
        <dbReference type="Google" id="ProtNLM"/>
    </source>
</evidence>
<keyword evidence="1" id="KW-0732">Signal</keyword>
<evidence type="ECO:0000313" key="3">
    <source>
        <dbReference type="Proteomes" id="UP000318141"/>
    </source>
</evidence>
<organism evidence="2 3">
    <name type="scientific">Cupriavidus gilardii J11</name>
    <dbReference type="NCBI Taxonomy" id="936133"/>
    <lineage>
        <taxon>Bacteria</taxon>
        <taxon>Pseudomonadati</taxon>
        <taxon>Pseudomonadota</taxon>
        <taxon>Betaproteobacteria</taxon>
        <taxon>Burkholderiales</taxon>
        <taxon>Burkholderiaceae</taxon>
        <taxon>Cupriavidus</taxon>
    </lineage>
</organism>
<reference evidence="2 3" key="1">
    <citation type="submission" date="2019-07" db="EMBL/GenBank/DDBJ databases">
        <title>Genome sequencing of lignin-degrading bacterial isolates.</title>
        <authorList>
            <person name="Gladden J."/>
        </authorList>
    </citation>
    <scope>NUCLEOTIDE SEQUENCE [LARGE SCALE GENOMIC DNA]</scope>
    <source>
        <strain evidence="2 3">J11</strain>
    </source>
</reference>
<keyword evidence="3" id="KW-1185">Reference proteome</keyword>
<sequence>MKTPMRTPGRWKGAASVAGAVVAAATVALSACAGGSAGAAPGGRQFDVDAFLRAPDTTLSEVLTSTDFLTATQLSANDCAVMLQSTQGTVLEDLPGTARGHAWIRRGQGQPGQAWLVVSRRGGERTCHGPLPYDTLHALATRGAG</sequence>
<dbReference type="Proteomes" id="UP000318141">
    <property type="component" value="Unassembled WGS sequence"/>
</dbReference>
<protein>
    <recommendedName>
        <fullName evidence="4">Lipoprotein</fullName>
    </recommendedName>
</protein>
<dbReference type="AlphaFoldDB" id="A0A562B7F7"/>
<dbReference type="EMBL" id="VLJN01000040">
    <property type="protein sequence ID" value="TWG81117.1"/>
    <property type="molecule type" value="Genomic_DNA"/>
</dbReference>
<evidence type="ECO:0000313" key="2">
    <source>
        <dbReference type="EMBL" id="TWG81117.1"/>
    </source>
</evidence>
<gene>
    <name evidence="2" type="ORF">L602_004500000200</name>
</gene>